<keyword evidence="8 11" id="KW-1133">Transmembrane helix</keyword>
<dbReference type="GO" id="GO:0006508">
    <property type="term" value="P:proteolysis"/>
    <property type="evidence" value="ECO:0007669"/>
    <property type="project" value="UniProtKB-KW"/>
</dbReference>
<dbReference type="GO" id="GO:0004222">
    <property type="term" value="F:metalloendopeptidase activity"/>
    <property type="evidence" value="ECO:0007669"/>
    <property type="project" value="InterPro"/>
</dbReference>
<evidence type="ECO:0000259" key="12">
    <source>
        <dbReference type="Pfam" id="PF01435"/>
    </source>
</evidence>
<evidence type="ECO:0000256" key="5">
    <source>
        <dbReference type="ARBA" id="ARBA00022723"/>
    </source>
</evidence>
<dbReference type="InterPro" id="IPR001915">
    <property type="entry name" value="Peptidase_M48"/>
</dbReference>
<comment type="caution">
    <text evidence="13">The sequence shown here is derived from an EMBL/GenBank/DDBJ whole genome shotgun (WGS) entry which is preliminary data.</text>
</comment>
<keyword evidence="4 11" id="KW-0812">Transmembrane</keyword>
<dbReference type="CDD" id="cd07328">
    <property type="entry name" value="M48_Ste24p_like"/>
    <property type="match status" value="1"/>
</dbReference>
<protein>
    <recommendedName>
        <fullName evidence="12">Peptidase M48 domain-containing protein</fullName>
    </recommendedName>
</protein>
<keyword evidence="2" id="KW-1003">Cell membrane</keyword>
<keyword evidence="9" id="KW-0482">Metalloprotease</keyword>
<evidence type="ECO:0000313" key="14">
    <source>
        <dbReference type="Proteomes" id="UP000238322"/>
    </source>
</evidence>
<evidence type="ECO:0000256" key="3">
    <source>
        <dbReference type="ARBA" id="ARBA00022670"/>
    </source>
</evidence>
<feature type="transmembrane region" description="Helical" evidence="11">
    <location>
        <begin position="12"/>
        <end position="36"/>
    </location>
</feature>
<evidence type="ECO:0000256" key="7">
    <source>
        <dbReference type="ARBA" id="ARBA00022833"/>
    </source>
</evidence>
<keyword evidence="7" id="KW-0862">Zinc</keyword>
<dbReference type="Proteomes" id="UP000238322">
    <property type="component" value="Unassembled WGS sequence"/>
</dbReference>
<gene>
    <name evidence="13" type="ORF">C5Y83_00380</name>
</gene>
<evidence type="ECO:0000256" key="6">
    <source>
        <dbReference type="ARBA" id="ARBA00022801"/>
    </source>
</evidence>
<dbReference type="PANTHER" id="PTHR43221">
    <property type="entry name" value="PROTEASE HTPX"/>
    <property type="match status" value="1"/>
</dbReference>
<evidence type="ECO:0000256" key="2">
    <source>
        <dbReference type="ARBA" id="ARBA00022475"/>
    </source>
</evidence>
<keyword evidence="3" id="KW-0645">Protease</keyword>
<evidence type="ECO:0000256" key="1">
    <source>
        <dbReference type="ARBA" id="ARBA00001947"/>
    </source>
</evidence>
<dbReference type="EMBL" id="PUHY01000001">
    <property type="protein sequence ID" value="PQO40432.1"/>
    <property type="molecule type" value="Genomic_DNA"/>
</dbReference>
<dbReference type="GO" id="GO:0046872">
    <property type="term" value="F:metal ion binding"/>
    <property type="evidence" value="ECO:0007669"/>
    <property type="project" value="UniProtKB-KW"/>
</dbReference>
<evidence type="ECO:0000256" key="8">
    <source>
        <dbReference type="ARBA" id="ARBA00022989"/>
    </source>
</evidence>
<proteinExistence type="predicted"/>
<keyword evidence="5" id="KW-0479">Metal-binding</keyword>
<dbReference type="Gene3D" id="3.30.2010.10">
    <property type="entry name" value="Metalloproteases ('zincins'), catalytic domain"/>
    <property type="match status" value="1"/>
</dbReference>
<dbReference type="PANTHER" id="PTHR43221:SF2">
    <property type="entry name" value="PROTEASE HTPX HOMOLOG"/>
    <property type="match status" value="1"/>
</dbReference>
<accession>A0A2S8G7K6</accession>
<keyword evidence="10 11" id="KW-0472">Membrane</keyword>
<evidence type="ECO:0000313" key="13">
    <source>
        <dbReference type="EMBL" id="PQO40432.1"/>
    </source>
</evidence>
<dbReference type="Pfam" id="PF01435">
    <property type="entry name" value="Peptidase_M48"/>
    <property type="match status" value="1"/>
</dbReference>
<dbReference type="AlphaFoldDB" id="A0A2S8G7K6"/>
<keyword evidence="6" id="KW-0378">Hydrolase</keyword>
<feature type="domain" description="Peptidase M48" evidence="12">
    <location>
        <begin position="100"/>
        <end position="312"/>
    </location>
</feature>
<organism evidence="13 14">
    <name type="scientific">Blastopirellula marina</name>
    <dbReference type="NCBI Taxonomy" id="124"/>
    <lineage>
        <taxon>Bacteria</taxon>
        <taxon>Pseudomonadati</taxon>
        <taxon>Planctomycetota</taxon>
        <taxon>Planctomycetia</taxon>
        <taxon>Pirellulales</taxon>
        <taxon>Pirellulaceae</taxon>
        <taxon>Blastopirellula</taxon>
    </lineage>
</organism>
<name>A0A2S8G7K6_9BACT</name>
<reference evidence="13 14" key="1">
    <citation type="submission" date="2018-02" db="EMBL/GenBank/DDBJ databases">
        <title>Comparative genomes isolates from brazilian mangrove.</title>
        <authorList>
            <person name="Araujo J.E."/>
            <person name="Taketani R.G."/>
            <person name="Silva M.C.P."/>
            <person name="Loureco M.V."/>
            <person name="Andreote F.D."/>
        </authorList>
    </citation>
    <scope>NUCLEOTIDE SEQUENCE [LARGE SCALE GENOMIC DNA]</scope>
    <source>
        <strain evidence="13 14">Hex-1 MGV</strain>
    </source>
</reference>
<evidence type="ECO:0000256" key="9">
    <source>
        <dbReference type="ARBA" id="ARBA00023049"/>
    </source>
</evidence>
<dbReference type="InterPro" id="IPR050083">
    <property type="entry name" value="HtpX_protease"/>
</dbReference>
<evidence type="ECO:0000256" key="10">
    <source>
        <dbReference type="ARBA" id="ARBA00023136"/>
    </source>
</evidence>
<sequence>MILGVIAGGQGSVAAFFTAVPFAFLSIFLWKALLFVRQGSDDPGREITTADQPELFEFLYQLADRVGAPRPHRVFLCPGVNASVFYDLSILNFIIPSKKNLTIGLGLVNALNRTELTAVLAHEFGHFAQRSMAVGSWVYVGEQIAAAIIAKRDFLDHTLDFISRIDLRVAWIGWIMRLVVWAIRSVMESVFRWVVLAHRALSREMEFQADLVAVSVTGSDALIHGLYRLQAADEAYSQACGFADTQLGKGRVVEDLFAIQTRVAQHLQRIMDDEELVLSESTLGAEVRVFSEKLAQPPQMWATHPPNTEREANTKRTYLSVDIEEESAWTFFEDPEELRKSVTKFVIERIQLKEEPELLPTEEALKLVDQEYQCESFDQAYRGAYLGRSVTLAVAEANQLYGDRPSEDTVRSALTELYPEHLQGKLTELRGLEEEINLLEGVKEGHYDATGNVVRYRGNVIRRRKLPQLIAEVKKERDLCLREVEKHDAHCRSVHEAAAHAIGNGWPQYVRSLTMLLHYAEHSYADLDDAHGYLANVTVMSTAAGRVSSKNLRKIIEAANVVRTIAALLDVQAVSVRLPKAVLETLEIENWRAAFEKFDLPPADQHNIAQWMDVVDSWIVPMKFRFSALRDAVLDELLHAEKKVAAIYLGKQETEVAPDSATSPEKYGTCERGSERERQTKLDWWSQFLLADGTGPSVLRFTVAAALVFSVIAAGLFVGTAEVTVYNGLEAPVSVMVNDQKVTLGPHQHKDFTFGTFRSIQFTTTTMDGREIETLRERPGAAFSHYIYNIASAAPLIEWDKVYGNASPTQPRFLGAPRWIETGAQFVFENPPNSVETKSDGALRSVLDNPVGYSPYEILPVISESDEYEQLVRVHATFDTADSPYIVDWLGHAESLSDYDEILAKRLEASPSDILALRAQYDLSPADQKEQIKQQQLNQAAKHPNDPSWQYISVRLMPNEPEQDERFVDLAKRWPQDPWINNAAGYVYASQGNWQAALEKFDVCLKHPCAVRSKVAVMVARIRRLLADSEDVNYTDLIRHSVELQTILDMETGNRFQGSPMAMFALMQRGQLDQAYQVGGGEQMEEFMLDLLATSSGASAAMQERALAQPVAELNQAKMMPYLAALARNHDRDPTPYLDRMDALSPPDGNDQLRQRIRQVFQEDKLSANLQPLLKGLQPVQRGALLTTLSILYPDQLDEKWKKQARALLFAMERPYIK</sequence>
<comment type="cofactor">
    <cofactor evidence="1">
        <name>Zn(2+)</name>
        <dbReference type="ChEBI" id="CHEBI:29105"/>
    </cofactor>
</comment>
<evidence type="ECO:0000256" key="4">
    <source>
        <dbReference type="ARBA" id="ARBA00022692"/>
    </source>
</evidence>
<evidence type="ECO:0000256" key="11">
    <source>
        <dbReference type="SAM" id="Phobius"/>
    </source>
</evidence>